<evidence type="ECO:0000313" key="2">
    <source>
        <dbReference type="Proteomes" id="UP000030653"/>
    </source>
</evidence>
<keyword evidence="2" id="KW-1185">Reference proteome</keyword>
<sequence length="60" mass="7021">MLHQSRVSNISHLMRTISLRDRPRTSSGMRTLGCLRDQRKQSDGTTNGWWCRRLLVQVSH</sequence>
<dbReference type="Proteomes" id="UP000030653">
    <property type="component" value="Unassembled WGS sequence"/>
</dbReference>
<dbReference type="AlphaFoldDB" id="M5FVI4"/>
<accession>M5FVI4</accession>
<dbReference type="EMBL" id="JH795867">
    <property type="protein sequence ID" value="EJU00309.1"/>
    <property type="molecule type" value="Genomic_DNA"/>
</dbReference>
<name>M5FVI4_DACPD</name>
<protein>
    <submittedName>
        <fullName evidence="1">Uncharacterized protein</fullName>
    </submittedName>
</protein>
<organism evidence="1 2">
    <name type="scientific">Dacryopinax primogenitus (strain DJM 731)</name>
    <name type="common">Brown rot fungus</name>
    <dbReference type="NCBI Taxonomy" id="1858805"/>
    <lineage>
        <taxon>Eukaryota</taxon>
        <taxon>Fungi</taxon>
        <taxon>Dikarya</taxon>
        <taxon>Basidiomycota</taxon>
        <taxon>Agaricomycotina</taxon>
        <taxon>Dacrymycetes</taxon>
        <taxon>Dacrymycetales</taxon>
        <taxon>Dacrymycetaceae</taxon>
        <taxon>Dacryopinax</taxon>
    </lineage>
</organism>
<dbReference type="GeneID" id="63688228"/>
<dbReference type="HOGENOM" id="CLU_2941662_0_0_1"/>
<gene>
    <name evidence="1" type="ORF">DACRYDRAFT_23237</name>
</gene>
<dbReference type="RefSeq" id="XP_040627206.1">
    <property type="nucleotide sequence ID" value="XM_040773166.1"/>
</dbReference>
<evidence type="ECO:0000313" key="1">
    <source>
        <dbReference type="EMBL" id="EJU00309.1"/>
    </source>
</evidence>
<reference evidence="1 2" key="1">
    <citation type="journal article" date="2012" name="Science">
        <title>The Paleozoic origin of enzymatic lignin decomposition reconstructed from 31 fungal genomes.</title>
        <authorList>
            <person name="Floudas D."/>
            <person name="Binder M."/>
            <person name="Riley R."/>
            <person name="Barry K."/>
            <person name="Blanchette R.A."/>
            <person name="Henrissat B."/>
            <person name="Martinez A.T."/>
            <person name="Otillar R."/>
            <person name="Spatafora J.W."/>
            <person name="Yadav J.S."/>
            <person name="Aerts A."/>
            <person name="Benoit I."/>
            <person name="Boyd A."/>
            <person name="Carlson A."/>
            <person name="Copeland A."/>
            <person name="Coutinho P.M."/>
            <person name="de Vries R.P."/>
            <person name="Ferreira P."/>
            <person name="Findley K."/>
            <person name="Foster B."/>
            <person name="Gaskell J."/>
            <person name="Glotzer D."/>
            <person name="Gorecki P."/>
            <person name="Heitman J."/>
            <person name="Hesse C."/>
            <person name="Hori C."/>
            <person name="Igarashi K."/>
            <person name="Jurgens J.A."/>
            <person name="Kallen N."/>
            <person name="Kersten P."/>
            <person name="Kohler A."/>
            <person name="Kuees U."/>
            <person name="Kumar T.K.A."/>
            <person name="Kuo A."/>
            <person name="LaButti K."/>
            <person name="Larrondo L.F."/>
            <person name="Lindquist E."/>
            <person name="Ling A."/>
            <person name="Lombard V."/>
            <person name="Lucas S."/>
            <person name="Lundell T."/>
            <person name="Martin R."/>
            <person name="McLaughlin D.J."/>
            <person name="Morgenstern I."/>
            <person name="Morin E."/>
            <person name="Murat C."/>
            <person name="Nagy L.G."/>
            <person name="Nolan M."/>
            <person name="Ohm R.A."/>
            <person name="Patyshakuliyeva A."/>
            <person name="Rokas A."/>
            <person name="Ruiz-Duenas F.J."/>
            <person name="Sabat G."/>
            <person name="Salamov A."/>
            <person name="Samejima M."/>
            <person name="Schmutz J."/>
            <person name="Slot J.C."/>
            <person name="St John F."/>
            <person name="Stenlid J."/>
            <person name="Sun H."/>
            <person name="Sun S."/>
            <person name="Syed K."/>
            <person name="Tsang A."/>
            <person name="Wiebenga A."/>
            <person name="Young D."/>
            <person name="Pisabarro A."/>
            <person name="Eastwood D.C."/>
            <person name="Martin F."/>
            <person name="Cullen D."/>
            <person name="Grigoriev I.V."/>
            <person name="Hibbett D.S."/>
        </authorList>
    </citation>
    <scope>NUCLEOTIDE SEQUENCE [LARGE SCALE GENOMIC DNA]</scope>
    <source>
        <strain evidence="1 2">DJM-731 SS1</strain>
    </source>
</reference>
<proteinExistence type="predicted"/>